<organism evidence="1 2">
    <name type="scientific">Gigaspora margarita</name>
    <dbReference type="NCBI Taxonomy" id="4874"/>
    <lineage>
        <taxon>Eukaryota</taxon>
        <taxon>Fungi</taxon>
        <taxon>Fungi incertae sedis</taxon>
        <taxon>Mucoromycota</taxon>
        <taxon>Glomeromycotina</taxon>
        <taxon>Glomeromycetes</taxon>
        <taxon>Diversisporales</taxon>
        <taxon>Gigasporaceae</taxon>
        <taxon>Gigaspora</taxon>
    </lineage>
</organism>
<comment type="caution">
    <text evidence="1">The sequence shown here is derived from an EMBL/GenBank/DDBJ whole genome shotgun (WGS) entry which is preliminary data.</text>
</comment>
<reference evidence="1 2" key="1">
    <citation type="submission" date="2021-06" db="EMBL/GenBank/DDBJ databases">
        <authorList>
            <person name="Kallberg Y."/>
            <person name="Tangrot J."/>
            <person name="Rosling A."/>
        </authorList>
    </citation>
    <scope>NUCLEOTIDE SEQUENCE [LARGE SCALE GENOMIC DNA]</scope>
    <source>
        <strain evidence="1 2">120-4 pot B 10/14</strain>
    </source>
</reference>
<evidence type="ECO:0000313" key="2">
    <source>
        <dbReference type="Proteomes" id="UP000789901"/>
    </source>
</evidence>
<feature type="non-terminal residue" evidence="1">
    <location>
        <position position="52"/>
    </location>
</feature>
<gene>
    <name evidence="1" type="ORF">GMARGA_LOCUS44441</name>
</gene>
<proteinExistence type="predicted"/>
<accession>A0ABN7XKP4</accession>
<sequence>PNSHFNSSFSLSQHLDVLVDYLIIDGNIVGLAIAKQLSKKKENLLIIEKNFK</sequence>
<dbReference type="Gene3D" id="3.50.50.60">
    <property type="entry name" value="FAD/NAD(P)-binding domain"/>
    <property type="match status" value="1"/>
</dbReference>
<dbReference type="EMBL" id="CAJVQB010151272">
    <property type="protein sequence ID" value="CAG8855620.1"/>
    <property type="molecule type" value="Genomic_DNA"/>
</dbReference>
<protein>
    <submittedName>
        <fullName evidence="1">38898_t:CDS:1</fullName>
    </submittedName>
</protein>
<feature type="non-terminal residue" evidence="1">
    <location>
        <position position="1"/>
    </location>
</feature>
<dbReference type="InterPro" id="IPR036188">
    <property type="entry name" value="FAD/NAD-bd_sf"/>
</dbReference>
<evidence type="ECO:0000313" key="1">
    <source>
        <dbReference type="EMBL" id="CAG8855620.1"/>
    </source>
</evidence>
<dbReference type="Proteomes" id="UP000789901">
    <property type="component" value="Unassembled WGS sequence"/>
</dbReference>
<name>A0ABN7XKP4_GIGMA</name>
<keyword evidence="2" id="KW-1185">Reference proteome</keyword>